<keyword evidence="3" id="KW-0804">Transcription</keyword>
<dbReference type="SUPFAM" id="SSF46785">
    <property type="entry name" value="Winged helix' DNA-binding domain"/>
    <property type="match status" value="1"/>
</dbReference>
<keyword evidence="1" id="KW-0805">Transcription regulation</keyword>
<dbReference type="EMBL" id="BART01012783">
    <property type="protein sequence ID" value="GAG85318.1"/>
    <property type="molecule type" value="Genomic_DNA"/>
</dbReference>
<dbReference type="AlphaFoldDB" id="X1BML7"/>
<organism evidence="5">
    <name type="scientific">marine sediment metagenome</name>
    <dbReference type="NCBI Taxonomy" id="412755"/>
    <lineage>
        <taxon>unclassified sequences</taxon>
        <taxon>metagenomes</taxon>
        <taxon>ecological metagenomes</taxon>
    </lineage>
</organism>
<dbReference type="PANTHER" id="PTHR43537:SF5">
    <property type="entry name" value="UXU OPERON TRANSCRIPTIONAL REGULATOR"/>
    <property type="match status" value="1"/>
</dbReference>
<proteinExistence type="predicted"/>
<dbReference type="InterPro" id="IPR011711">
    <property type="entry name" value="GntR_C"/>
</dbReference>
<evidence type="ECO:0000256" key="1">
    <source>
        <dbReference type="ARBA" id="ARBA00023015"/>
    </source>
</evidence>
<reference evidence="5" key="1">
    <citation type="journal article" date="2014" name="Front. Microbiol.">
        <title>High frequency of phylogenetically diverse reductive dehalogenase-homologous genes in deep subseafloor sedimentary metagenomes.</title>
        <authorList>
            <person name="Kawai M."/>
            <person name="Futagami T."/>
            <person name="Toyoda A."/>
            <person name="Takaki Y."/>
            <person name="Nishi S."/>
            <person name="Hori S."/>
            <person name="Arai W."/>
            <person name="Tsubouchi T."/>
            <person name="Morono Y."/>
            <person name="Uchiyama I."/>
            <person name="Ito T."/>
            <person name="Fujiyama A."/>
            <person name="Inagaki F."/>
            <person name="Takami H."/>
        </authorList>
    </citation>
    <scope>NUCLEOTIDE SEQUENCE</scope>
    <source>
        <strain evidence="5">Expedition CK06-06</strain>
    </source>
</reference>
<evidence type="ECO:0000313" key="5">
    <source>
        <dbReference type="EMBL" id="GAG85318.1"/>
    </source>
</evidence>
<dbReference type="SMART" id="SM00345">
    <property type="entry name" value="HTH_GNTR"/>
    <property type="match status" value="1"/>
</dbReference>
<dbReference type="Gene3D" id="1.10.10.10">
    <property type="entry name" value="Winged helix-like DNA-binding domain superfamily/Winged helix DNA-binding domain"/>
    <property type="match status" value="1"/>
</dbReference>
<dbReference type="GO" id="GO:0003700">
    <property type="term" value="F:DNA-binding transcription factor activity"/>
    <property type="evidence" value="ECO:0007669"/>
    <property type="project" value="InterPro"/>
</dbReference>
<evidence type="ECO:0000256" key="2">
    <source>
        <dbReference type="ARBA" id="ARBA00023125"/>
    </source>
</evidence>
<sequence length="215" mass="24311">SLTKSIIDQFELLISQGTLKPGERLPSETKLAEELSVSRPALREALRALELVGVIQKKSGDGTYISEDIVSEPVRFMFLMRKSETHKLFEARKVLETGLAGIAADKRSDEDIERMQVALNEMKRFLHSSKKKFLKGDMAFHLAIIEATHNEILRGLSIPLNELLWEGRAGKSHTPEVSVKSIEYHEGLLKAIEKRDSTLASKIMLEHLNYVEKFL</sequence>
<protein>
    <recommendedName>
        <fullName evidence="4">HTH gntR-type domain-containing protein</fullName>
    </recommendedName>
</protein>
<dbReference type="InterPro" id="IPR036390">
    <property type="entry name" value="WH_DNA-bd_sf"/>
</dbReference>
<name>X1BML7_9ZZZZ</name>
<evidence type="ECO:0000256" key="3">
    <source>
        <dbReference type="ARBA" id="ARBA00023163"/>
    </source>
</evidence>
<dbReference type="PRINTS" id="PR00035">
    <property type="entry name" value="HTHGNTR"/>
</dbReference>
<dbReference type="PANTHER" id="PTHR43537">
    <property type="entry name" value="TRANSCRIPTIONAL REGULATOR, GNTR FAMILY"/>
    <property type="match status" value="1"/>
</dbReference>
<dbReference type="SUPFAM" id="SSF48008">
    <property type="entry name" value="GntR ligand-binding domain-like"/>
    <property type="match status" value="1"/>
</dbReference>
<dbReference type="Gene3D" id="1.20.120.530">
    <property type="entry name" value="GntR ligand-binding domain-like"/>
    <property type="match status" value="1"/>
</dbReference>
<dbReference type="Pfam" id="PF00392">
    <property type="entry name" value="GntR"/>
    <property type="match status" value="1"/>
</dbReference>
<dbReference type="PROSITE" id="PS50949">
    <property type="entry name" value="HTH_GNTR"/>
    <property type="match status" value="1"/>
</dbReference>
<dbReference type="Pfam" id="PF07729">
    <property type="entry name" value="FCD"/>
    <property type="match status" value="1"/>
</dbReference>
<evidence type="ECO:0000259" key="4">
    <source>
        <dbReference type="PROSITE" id="PS50949"/>
    </source>
</evidence>
<feature type="domain" description="HTH gntR-type" evidence="4">
    <location>
        <begin position="1"/>
        <end position="68"/>
    </location>
</feature>
<keyword evidence="2" id="KW-0238">DNA-binding</keyword>
<dbReference type="InterPro" id="IPR008920">
    <property type="entry name" value="TF_FadR/GntR_C"/>
</dbReference>
<feature type="non-terminal residue" evidence="5">
    <location>
        <position position="1"/>
    </location>
</feature>
<comment type="caution">
    <text evidence="5">The sequence shown here is derived from an EMBL/GenBank/DDBJ whole genome shotgun (WGS) entry which is preliminary data.</text>
</comment>
<dbReference type="CDD" id="cd07377">
    <property type="entry name" value="WHTH_GntR"/>
    <property type="match status" value="1"/>
</dbReference>
<dbReference type="SMART" id="SM00895">
    <property type="entry name" value="FCD"/>
    <property type="match status" value="1"/>
</dbReference>
<accession>X1BML7</accession>
<dbReference type="InterPro" id="IPR000524">
    <property type="entry name" value="Tscrpt_reg_HTH_GntR"/>
</dbReference>
<dbReference type="InterPro" id="IPR036388">
    <property type="entry name" value="WH-like_DNA-bd_sf"/>
</dbReference>
<dbReference type="GO" id="GO:0003677">
    <property type="term" value="F:DNA binding"/>
    <property type="evidence" value="ECO:0007669"/>
    <property type="project" value="UniProtKB-KW"/>
</dbReference>
<gene>
    <name evidence="5" type="ORF">S01H4_26491</name>
</gene>